<dbReference type="EMBL" id="LODT01000021">
    <property type="protein sequence ID" value="KYQ96670.1"/>
    <property type="molecule type" value="Genomic_DNA"/>
</dbReference>
<dbReference type="SUPFAM" id="SSF81324">
    <property type="entry name" value="Voltage-gated potassium channels"/>
    <property type="match status" value="1"/>
</dbReference>
<evidence type="ECO:0000256" key="3">
    <source>
        <dbReference type="ARBA" id="ARBA00022989"/>
    </source>
</evidence>
<keyword evidence="4 5" id="KW-0472">Membrane</keyword>
<keyword evidence="8" id="KW-1185">Reference proteome</keyword>
<proteinExistence type="predicted"/>
<evidence type="ECO:0000313" key="7">
    <source>
        <dbReference type="EMBL" id="KYQ96670.1"/>
    </source>
</evidence>
<organism evidence="7 8">
    <name type="scientific">Tieghemostelium lacteum</name>
    <name type="common">Slime mold</name>
    <name type="synonym">Dictyostelium lacteum</name>
    <dbReference type="NCBI Taxonomy" id="361077"/>
    <lineage>
        <taxon>Eukaryota</taxon>
        <taxon>Amoebozoa</taxon>
        <taxon>Evosea</taxon>
        <taxon>Eumycetozoa</taxon>
        <taxon>Dictyostelia</taxon>
        <taxon>Dictyosteliales</taxon>
        <taxon>Raperosteliaceae</taxon>
        <taxon>Tieghemostelium</taxon>
    </lineage>
</organism>
<feature type="transmembrane region" description="Helical" evidence="5">
    <location>
        <begin position="156"/>
        <end position="175"/>
    </location>
</feature>
<evidence type="ECO:0000256" key="4">
    <source>
        <dbReference type="ARBA" id="ARBA00023136"/>
    </source>
</evidence>
<keyword evidence="2 5" id="KW-0812">Transmembrane</keyword>
<evidence type="ECO:0000313" key="8">
    <source>
        <dbReference type="Proteomes" id="UP000076078"/>
    </source>
</evidence>
<dbReference type="Gene3D" id="1.20.120.350">
    <property type="entry name" value="Voltage-gated potassium channels. Chain C"/>
    <property type="match status" value="1"/>
</dbReference>
<dbReference type="STRING" id="361077.A0A151ZRW7"/>
<comment type="subcellular location">
    <subcellularLocation>
        <location evidence="1">Membrane</location>
        <topology evidence="1">Multi-pass membrane protein</topology>
    </subcellularLocation>
</comment>
<dbReference type="GO" id="GO:0005216">
    <property type="term" value="F:monoatomic ion channel activity"/>
    <property type="evidence" value="ECO:0007669"/>
    <property type="project" value="InterPro"/>
</dbReference>
<reference evidence="7 8" key="1">
    <citation type="submission" date="2015-12" db="EMBL/GenBank/DDBJ databases">
        <title>Dictyostelia acquired genes for synthesis and detection of signals that induce cell-type specialization by lateral gene transfer from prokaryotes.</title>
        <authorList>
            <person name="Gloeckner G."/>
            <person name="Schaap P."/>
        </authorList>
    </citation>
    <scope>NUCLEOTIDE SEQUENCE [LARGE SCALE GENOMIC DNA]</scope>
    <source>
        <strain evidence="7 8">TK</strain>
    </source>
</reference>
<accession>A0A151ZRW7</accession>
<dbReference type="AlphaFoldDB" id="A0A151ZRW7"/>
<dbReference type="Pfam" id="PF00520">
    <property type="entry name" value="Ion_trans"/>
    <property type="match status" value="1"/>
</dbReference>
<feature type="transmembrane region" description="Helical" evidence="5">
    <location>
        <begin position="90"/>
        <end position="109"/>
    </location>
</feature>
<dbReference type="OrthoDB" id="429183at2759"/>
<dbReference type="GO" id="GO:0016020">
    <property type="term" value="C:membrane"/>
    <property type="evidence" value="ECO:0007669"/>
    <property type="project" value="UniProtKB-SubCell"/>
</dbReference>
<evidence type="ECO:0000256" key="5">
    <source>
        <dbReference type="SAM" id="Phobius"/>
    </source>
</evidence>
<feature type="transmembrane region" description="Helical" evidence="5">
    <location>
        <begin position="187"/>
        <end position="206"/>
    </location>
</feature>
<dbReference type="PANTHER" id="PTHR38483">
    <property type="entry name" value="CHROMOSOME 1, WHOLE GENOME SHOTGUN SEQUENCE"/>
    <property type="match status" value="1"/>
</dbReference>
<comment type="caution">
    <text evidence="7">The sequence shown here is derived from an EMBL/GenBank/DDBJ whole genome shotgun (WGS) entry which is preliminary data.</text>
</comment>
<protein>
    <recommendedName>
        <fullName evidence="6">Ion transport domain-containing protein</fullName>
    </recommendedName>
</protein>
<feature type="domain" description="Ion transport" evidence="6">
    <location>
        <begin position="91"/>
        <end position="211"/>
    </location>
</feature>
<dbReference type="PANTHER" id="PTHR38483:SF1">
    <property type="entry name" value="ION TRANSPORT DOMAIN-CONTAINING PROTEIN"/>
    <property type="match status" value="1"/>
</dbReference>
<evidence type="ECO:0000256" key="2">
    <source>
        <dbReference type="ARBA" id="ARBA00022692"/>
    </source>
</evidence>
<feature type="transmembrane region" description="Helical" evidence="5">
    <location>
        <begin position="121"/>
        <end position="144"/>
    </location>
</feature>
<dbReference type="Proteomes" id="UP000076078">
    <property type="component" value="Unassembled WGS sequence"/>
</dbReference>
<dbReference type="InterPro" id="IPR005821">
    <property type="entry name" value="Ion_trans_dom"/>
</dbReference>
<name>A0A151ZRW7_TIELA</name>
<sequence length="242" mass="27428">MNNKISFNDDDSFDINRGLGASNEIPKINNGERSIGSGGKLSFIEDDDNLHGLGGGGSGNNINSNVGLYIKDSRQCSSLADRVLFSNRYYYSYLVMISLNFILIIWLIVNLIKRNTSIPNHWLFITLDVLVNVTLAVEIILQMISLKKKYFYELSNIFDLFVLILSIAGLLMYFHSSSSGAHYDLEGIVIIFLTSIRYIVQCLRLLSLIKRQKMKSSTFNSRIDFTELKESDLDFDIDSSDF</sequence>
<keyword evidence="3 5" id="KW-1133">Transmembrane helix</keyword>
<gene>
    <name evidence="7" type="ORF">DLAC_03956</name>
</gene>
<dbReference type="InterPro" id="IPR027359">
    <property type="entry name" value="Volt_channel_dom_sf"/>
</dbReference>
<evidence type="ECO:0000256" key="1">
    <source>
        <dbReference type="ARBA" id="ARBA00004141"/>
    </source>
</evidence>
<dbReference type="InParanoid" id="A0A151ZRW7"/>
<evidence type="ECO:0000259" key="6">
    <source>
        <dbReference type="Pfam" id="PF00520"/>
    </source>
</evidence>